<dbReference type="Gene3D" id="2.60.120.1440">
    <property type="match status" value="1"/>
</dbReference>
<dbReference type="PANTHER" id="PTHR38731:SF1">
    <property type="entry name" value="FECR PROTEIN DOMAIN-CONTAINING PROTEIN"/>
    <property type="match status" value="1"/>
</dbReference>
<dbReference type="InterPro" id="IPR016930">
    <property type="entry name" value="UCP029644"/>
</dbReference>
<dbReference type="Pfam" id="PF01476">
    <property type="entry name" value="LysM"/>
    <property type="match status" value="1"/>
</dbReference>
<dbReference type="EMBL" id="SMYL01000006">
    <property type="protein sequence ID" value="TDK65302.1"/>
    <property type="molecule type" value="Genomic_DNA"/>
</dbReference>
<dbReference type="Gene3D" id="3.10.350.10">
    <property type="entry name" value="LysM domain"/>
    <property type="match status" value="1"/>
</dbReference>
<dbReference type="Gene3D" id="2.60.40.10">
    <property type="entry name" value="Immunoglobulins"/>
    <property type="match status" value="2"/>
</dbReference>
<dbReference type="OrthoDB" id="9813091at2"/>
<dbReference type="PIRSF" id="PIRSF029644">
    <property type="entry name" value="UCP029644"/>
    <property type="match status" value="1"/>
</dbReference>
<sequence length="555" mass="59716">MFSINTFKRICFFAAISFCLESGAQQPGEVSIGSNAITYYAQQGDTLISIANKYTEKSSNWISIGKLNKIANDRAIPIRTGITIPFNLLRELPIQAKVIAYAGQSTVGLDPTSAQAVAVGAVVREGTIITTSKNGFVTLELPDNSRISIPSNSQIKLSKLRATQYANSPKTELTLLAGRVESTVSSLKTNNGRFEVHSPLAIAGVRGTHFRVDVSDAHVANEVLEGNVAVGQTAHPNALSLAAGKGNIIDAKSVGASVDLLAAPKLVGNFALQERILVKFDAENNALAKSYRAQIALDDKAQNLIQENLFTEPHFKFSNLDDGNYFLRVTAIDANGLEGLPSVVPFKLKAHPEPPFNIAPKKKLRAQQVDFSWSEAANATGYHLQVASDEQFAHLLIDQATLSDHQFTTTELPVGTFFWRVATIATKNGTQDHGPFGDADKVQLLAPAAGLPPVTDQGGSEISFSWASEPGQTFVLQMSDDTDFKHILINQKLAAPEYQLARPSAGTYYLRVQAIDADGYVGAFSGTQKFTVFSRLMSTDGTPVNSAAGVVRTNF</sequence>
<dbReference type="PANTHER" id="PTHR38731">
    <property type="entry name" value="LIPL45-RELATED LIPOPROTEIN-RELATED"/>
    <property type="match status" value="1"/>
</dbReference>
<accession>A0A4R5W199</accession>
<dbReference type="InterPro" id="IPR018392">
    <property type="entry name" value="LysM"/>
</dbReference>
<protein>
    <submittedName>
        <fullName evidence="2">Peptidoglycan-binding protein</fullName>
    </submittedName>
</protein>
<evidence type="ECO:0000313" key="2">
    <source>
        <dbReference type="EMBL" id="TDK65302.1"/>
    </source>
</evidence>
<keyword evidence="3" id="KW-1185">Reference proteome</keyword>
<proteinExistence type="predicted"/>
<dbReference type="InterPro" id="IPR036779">
    <property type="entry name" value="LysM_dom_sf"/>
</dbReference>
<dbReference type="InterPro" id="IPR013783">
    <property type="entry name" value="Ig-like_fold"/>
</dbReference>
<dbReference type="AlphaFoldDB" id="A0A4R5W199"/>
<evidence type="ECO:0000313" key="3">
    <source>
        <dbReference type="Proteomes" id="UP000294829"/>
    </source>
</evidence>
<evidence type="ECO:0000259" key="1">
    <source>
        <dbReference type="PROSITE" id="PS51782"/>
    </source>
</evidence>
<gene>
    <name evidence="2" type="ORF">E2I14_12820</name>
</gene>
<comment type="caution">
    <text evidence="2">The sequence shown here is derived from an EMBL/GenBank/DDBJ whole genome shotgun (WGS) entry which is preliminary data.</text>
</comment>
<reference evidence="2 3" key="1">
    <citation type="submission" date="2019-03" db="EMBL/GenBank/DDBJ databases">
        <title>Sapientia aquatica gen. nov., sp. nov., isolated from a crater lake.</title>
        <authorList>
            <person name="Felfoldi T."/>
            <person name="Szabo A."/>
            <person name="Toth E."/>
            <person name="Schumann P."/>
            <person name="Keki Z."/>
            <person name="Marialigeti K."/>
            <person name="Mathe I."/>
        </authorList>
    </citation>
    <scope>NUCLEOTIDE SEQUENCE [LARGE SCALE GENOMIC DNA]</scope>
    <source>
        <strain evidence="2 3">SA-152</strain>
    </source>
</reference>
<dbReference type="InterPro" id="IPR006860">
    <property type="entry name" value="FecR"/>
</dbReference>
<dbReference type="RefSeq" id="WP_133329130.1">
    <property type="nucleotide sequence ID" value="NZ_SMYL01000006.1"/>
</dbReference>
<organism evidence="2 3">
    <name type="scientific">Sapientia aquatica</name>
    <dbReference type="NCBI Taxonomy" id="1549640"/>
    <lineage>
        <taxon>Bacteria</taxon>
        <taxon>Pseudomonadati</taxon>
        <taxon>Pseudomonadota</taxon>
        <taxon>Betaproteobacteria</taxon>
        <taxon>Burkholderiales</taxon>
        <taxon>Oxalobacteraceae</taxon>
        <taxon>Sapientia</taxon>
    </lineage>
</organism>
<dbReference type="Proteomes" id="UP000294829">
    <property type="component" value="Unassembled WGS sequence"/>
</dbReference>
<name>A0A4R5W199_9BURK</name>
<dbReference type="PROSITE" id="PS51782">
    <property type="entry name" value="LYSM"/>
    <property type="match status" value="1"/>
</dbReference>
<feature type="domain" description="LysM" evidence="1">
    <location>
        <begin position="37"/>
        <end position="84"/>
    </location>
</feature>
<dbReference type="CDD" id="cd00118">
    <property type="entry name" value="LysM"/>
    <property type="match status" value="1"/>
</dbReference>
<dbReference type="Pfam" id="PF04773">
    <property type="entry name" value="FecR"/>
    <property type="match status" value="1"/>
</dbReference>